<dbReference type="Pfam" id="PF05145">
    <property type="entry name" value="AbrB"/>
    <property type="match status" value="1"/>
</dbReference>
<feature type="transmembrane region" description="Helical" evidence="1">
    <location>
        <begin position="295"/>
        <end position="313"/>
    </location>
</feature>
<keyword evidence="1" id="KW-1133">Transmembrane helix</keyword>
<dbReference type="EMBL" id="JAFBDR010000001">
    <property type="protein sequence ID" value="MBM7569894.1"/>
    <property type="molecule type" value="Genomic_DNA"/>
</dbReference>
<gene>
    <name evidence="2" type="ORF">JOC48_000363</name>
</gene>
<dbReference type="RefSeq" id="WP_204497339.1">
    <property type="nucleotide sequence ID" value="NZ_JAFBDR010000001.1"/>
</dbReference>
<keyword evidence="3" id="KW-1185">Reference proteome</keyword>
<feature type="transmembrane region" description="Helical" evidence="1">
    <location>
        <begin position="9"/>
        <end position="26"/>
    </location>
</feature>
<feature type="transmembrane region" description="Helical" evidence="1">
    <location>
        <begin position="325"/>
        <end position="343"/>
    </location>
</feature>
<evidence type="ECO:0000313" key="2">
    <source>
        <dbReference type="EMBL" id="MBM7569894.1"/>
    </source>
</evidence>
<dbReference type="PIRSF" id="PIRSF038991">
    <property type="entry name" value="Protein_AbrB"/>
    <property type="match status" value="1"/>
</dbReference>
<proteinExistence type="predicted"/>
<name>A0ABS2MVJ4_9BACI</name>
<dbReference type="InterPro" id="IPR017516">
    <property type="entry name" value="AbrB_dup"/>
</dbReference>
<feature type="transmembrane region" description="Helical" evidence="1">
    <location>
        <begin position="84"/>
        <end position="106"/>
    </location>
</feature>
<protein>
    <submittedName>
        <fullName evidence="2">Membrane AbrB-like protein</fullName>
    </submittedName>
</protein>
<comment type="caution">
    <text evidence="2">The sequence shown here is derived from an EMBL/GenBank/DDBJ whole genome shotgun (WGS) entry which is preliminary data.</text>
</comment>
<dbReference type="PANTHER" id="PTHR38457">
    <property type="entry name" value="REGULATOR ABRB-RELATED"/>
    <property type="match status" value="1"/>
</dbReference>
<feature type="transmembrane region" description="Helical" evidence="1">
    <location>
        <begin position="182"/>
        <end position="198"/>
    </location>
</feature>
<keyword evidence="1" id="KW-0472">Membrane</keyword>
<organism evidence="2 3">
    <name type="scientific">Aquibacillus albus</name>
    <dbReference type="NCBI Taxonomy" id="1168171"/>
    <lineage>
        <taxon>Bacteria</taxon>
        <taxon>Bacillati</taxon>
        <taxon>Bacillota</taxon>
        <taxon>Bacilli</taxon>
        <taxon>Bacillales</taxon>
        <taxon>Bacillaceae</taxon>
        <taxon>Aquibacillus</taxon>
    </lineage>
</organism>
<dbReference type="PANTHER" id="PTHR38457:SF1">
    <property type="entry name" value="REGULATOR ABRB-RELATED"/>
    <property type="match status" value="1"/>
</dbReference>
<reference evidence="2 3" key="1">
    <citation type="submission" date="2021-01" db="EMBL/GenBank/DDBJ databases">
        <title>Genomic Encyclopedia of Type Strains, Phase IV (KMG-IV): sequencing the most valuable type-strain genomes for metagenomic binning, comparative biology and taxonomic classification.</title>
        <authorList>
            <person name="Goeker M."/>
        </authorList>
    </citation>
    <scope>NUCLEOTIDE SEQUENCE [LARGE SCALE GENOMIC DNA]</scope>
    <source>
        <strain evidence="2 3">DSM 23711</strain>
    </source>
</reference>
<dbReference type="Proteomes" id="UP001296943">
    <property type="component" value="Unassembled WGS sequence"/>
</dbReference>
<dbReference type="NCBIfam" id="TIGR03082">
    <property type="entry name" value="Gneg_AbrB_dup"/>
    <property type="match status" value="2"/>
</dbReference>
<evidence type="ECO:0000313" key="3">
    <source>
        <dbReference type="Proteomes" id="UP001296943"/>
    </source>
</evidence>
<evidence type="ECO:0000256" key="1">
    <source>
        <dbReference type="SAM" id="Phobius"/>
    </source>
</evidence>
<accession>A0ABS2MVJ4</accession>
<feature type="transmembrane region" description="Helical" evidence="1">
    <location>
        <begin position="141"/>
        <end position="162"/>
    </location>
</feature>
<sequence>MDCAYLKRLCITYIIGFVGGWLFSIVQLPLPWILGPLTVLLLWKTFILRSIESSLSLRKISFTIMGIQIGTTFTSATLTHVIPYLIPFTLLTIIIIAISLVSAFLLTKWIPVDVTTSMLGSVPGGLSAIIALSDSLEGNTALVTILQTIRLITVLFTVPFAATHLFISGEGPSVAFSTPMEQGPLWTIVVYVAIYFIALRFQYKVPAALVIVPMLVVGAVQIIDLPLFELPNYCYICAQVAIGVHLGESISIRDLTKAGKYCLYYFGLTLLIVLLSFSFGYIFSVITNIDIATSILSFAPGGLIEMAVTAQSVRGDPSIVSSLQMIRLLTIVLILPMVLKLIIGKIKSYQKQQTGS</sequence>
<keyword evidence="1" id="KW-0812">Transmembrane</keyword>
<feature type="transmembrane region" description="Helical" evidence="1">
    <location>
        <begin position="205"/>
        <end position="223"/>
    </location>
</feature>
<dbReference type="InterPro" id="IPR007820">
    <property type="entry name" value="AbrB_fam"/>
</dbReference>
<feature type="transmembrane region" description="Helical" evidence="1">
    <location>
        <begin position="263"/>
        <end position="283"/>
    </location>
</feature>